<feature type="repeat" description="PPR" evidence="2">
    <location>
        <begin position="85"/>
        <end position="119"/>
    </location>
</feature>
<feature type="transmembrane region" description="Helical" evidence="3">
    <location>
        <begin position="470"/>
        <end position="493"/>
    </location>
</feature>
<feature type="repeat" description="PPR" evidence="2">
    <location>
        <begin position="216"/>
        <end position="250"/>
    </location>
</feature>
<keyword evidence="1" id="KW-0677">Repeat</keyword>
<dbReference type="Gene3D" id="1.25.40.10">
    <property type="entry name" value="Tetratricopeptide repeat domain"/>
    <property type="match status" value="4"/>
</dbReference>
<keyword evidence="3" id="KW-0812">Transmembrane</keyword>
<dbReference type="PROSITE" id="PS51375">
    <property type="entry name" value="PPR"/>
    <property type="match status" value="6"/>
</dbReference>
<dbReference type="InterPro" id="IPR002885">
    <property type="entry name" value="PPR_rpt"/>
</dbReference>
<organism evidence="4 5">
    <name type="scientific">Dillenia turbinata</name>
    <dbReference type="NCBI Taxonomy" id="194707"/>
    <lineage>
        <taxon>Eukaryota</taxon>
        <taxon>Viridiplantae</taxon>
        <taxon>Streptophyta</taxon>
        <taxon>Embryophyta</taxon>
        <taxon>Tracheophyta</taxon>
        <taxon>Spermatophyta</taxon>
        <taxon>Magnoliopsida</taxon>
        <taxon>eudicotyledons</taxon>
        <taxon>Gunneridae</taxon>
        <taxon>Pentapetalae</taxon>
        <taxon>Dilleniales</taxon>
        <taxon>Dilleniaceae</taxon>
        <taxon>Dillenia</taxon>
    </lineage>
</organism>
<dbReference type="Pfam" id="PF13041">
    <property type="entry name" value="PPR_2"/>
    <property type="match status" value="4"/>
</dbReference>
<keyword evidence="5" id="KW-1185">Reference proteome</keyword>
<evidence type="ECO:0000313" key="4">
    <source>
        <dbReference type="EMBL" id="KAK6918539.1"/>
    </source>
</evidence>
<dbReference type="PANTHER" id="PTHR47926:SF456">
    <property type="entry name" value="PENTATRICOPEPTIDE REPEAT-CONTAINING PROTEIN ELI1, CHLOROPLASTIC"/>
    <property type="match status" value="1"/>
</dbReference>
<evidence type="ECO:0000256" key="2">
    <source>
        <dbReference type="PROSITE-ProRule" id="PRU00708"/>
    </source>
</evidence>
<dbReference type="FunFam" id="1.25.40.10:FF:000231">
    <property type="entry name" value="Pentatricopeptide repeat-containing protein chloroplastic"/>
    <property type="match status" value="1"/>
</dbReference>
<dbReference type="Proteomes" id="UP001370490">
    <property type="component" value="Unassembled WGS sequence"/>
</dbReference>
<protein>
    <submittedName>
        <fullName evidence="4">Pentatricopeptide repeat</fullName>
    </submittedName>
</protein>
<evidence type="ECO:0000313" key="5">
    <source>
        <dbReference type="Proteomes" id="UP001370490"/>
    </source>
</evidence>
<feature type="repeat" description="PPR" evidence="2">
    <location>
        <begin position="380"/>
        <end position="414"/>
    </location>
</feature>
<sequence>MLTTGLIKDKYFTTKLILTFCSSPHKPLIEFSRYFFFSQYVHLNQRSDDDPFLWNAIIKSFSHGHDPKSAFDVFCLMLENGVYVDKYSCSLVLKGCASIGLLREGMQIHCLMKKLGIGSDVFLENCLICFYWRCGCVGCARQMFDRMLKRDCVSFNSMINGYVKFGMVALAHELFDSMPMEDRNSISWNTMISGYVQSLDGFLVALELFGKMPKKDVVSWNLIIGGCVKRGKMEDAYDMFRKMPVKDGVSWANMIYGYGEIGKVDVARSFFDEMPERDVIACNVMLTGYVQHGYCTEALQLFQYMQSGLGLLPDSATLSIVLSAIAQLGYMDDGVAIHHYIEEQRLCLGGKLGAALIDMYAKCGSIENAMLVFESIEYKDVDHWNAVIGGLAIHGLGEMAFELFMDMESLLVKPDDITFIGVLSACGHAGLLKEDPIVKKENPPFWKTSLNTIQWQSVLSINTAMKMAEYGIDLALIVCIQFLILTVPFFSLVMKINWQEIVLWFISTVPMASLHDTTNIVSQFCLVASSVSQTQA</sequence>
<dbReference type="InterPro" id="IPR046960">
    <property type="entry name" value="PPR_At4g14850-like_plant"/>
</dbReference>
<dbReference type="Pfam" id="PF01535">
    <property type="entry name" value="PPR"/>
    <property type="match status" value="3"/>
</dbReference>
<comment type="caution">
    <text evidence="4">The sequence shown here is derived from an EMBL/GenBank/DDBJ whole genome shotgun (WGS) entry which is preliminary data.</text>
</comment>
<keyword evidence="3" id="KW-0472">Membrane</keyword>
<dbReference type="InterPro" id="IPR011990">
    <property type="entry name" value="TPR-like_helical_dom_sf"/>
</dbReference>
<evidence type="ECO:0000256" key="1">
    <source>
        <dbReference type="ARBA" id="ARBA00022737"/>
    </source>
</evidence>
<name>A0AAN8YX90_9MAGN</name>
<feature type="repeat" description="PPR" evidence="2">
    <location>
        <begin position="278"/>
        <end position="308"/>
    </location>
</feature>
<dbReference type="AlphaFoldDB" id="A0AAN8YX90"/>
<gene>
    <name evidence="4" type="ORF">RJ641_016961</name>
</gene>
<dbReference type="GO" id="GO:0009451">
    <property type="term" value="P:RNA modification"/>
    <property type="evidence" value="ECO:0007669"/>
    <property type="project" value="InterPro"/>
</dbReference>
<dbReference type="PANTHER" id="PTHR47926">
    <property type="entry name" value="PENTATRICOPEPTIDE REPEAT-CONTAINING PROTEIN"/>
    <property type="match status" value="1"/>
</dbReference>
<dbReference type="GO" id="GO:0003723">
    <property type="term" value="F:RNA binding"/>
    <property type="evidence" value="ECO:0007669"/>
    <property type="project" value="InterPro"/>
</dbReference>
<dbReference type="EMBL" id="JBAMMX010000022">
    <property type="protein sequence ID" value="KAK6918539.1"/>
    <property type="molecule type" value="Genomic_DNA"/>
</dbReference>
<feature type="repeat" description="PPR" evidence="2">
    <location>
        <begin position="151"/>
        <end position="185"/>
    </location>
</feature>
<reference evidence="4 5" key="1">
    <citation type="submission" date="2023-12" db="EMBL/GenBank/DDBJ databases">
        <title>A high-quality genome assembly for Dillenia turbinata (Dilleniales).</title>
        <authorList>
            <person name="Chanderbali A."/>
        </authorList>
    </citation>
    <scope>NUCLEOTIDE SEQUENCE [LARGE SCALE GENOMIC DNA]</scope>
    <source>
        <strain evidence="4">LSX21</strain>
        <tissue evidence="4">Leaf</tissue>
    </source>
</reference>
<feature type="repeat" description="PPR" evidence="2">
    <location>
        <begin position="50"/>
        <end position="84"/>
    </location>
</feature>
<evidence type="ECO:0000256" key="3">
    <source>
        <dbReference type="SAM" id="Phobius"/>
    </source>
</evidence>
<dbReference type="NCBIfam" id="TIGR00756">
    <property type="entry name" value="PPR"/>
    <property type="match status" value="5"/>
</dbReference>
<proteinExistence type="predicted"/>
<accession>A0AAN8YX90</accession>
<keyword evidence="3" id="KW-1133">Transmembrane helix</keyword>